<gene>
    <name evidence="8" type="ORF">PBS001_LOCUS7906</name>
    <name evidence="7" type="ORF">PBS003_LOCUS2124</name>
</gene>
<dbReference type="GO" id="GO:0000463">
    <property type="term" value="P:maturation of LSU-rRNA from tricistronic rRNA transcript (SSU-rRNA, 5.8S rRNA, LSU-rRNA)"/>
    <property type="evidence" value="ECO:0007669"/>
    <property type="project" value="TreeGrafter"/>
</dbReference>
<dbReference type="EMBL" id="CAKKTJ010000124">
    <property type="protein sequence ID" value="CAH0475304.1"/>
    <property type="molecule type" value="Genomic_DNA"/>
</dbReference>
<evidence type="ECO:0000256" key="4">
    <source>
        <dbReference type="RuleBase" id="RU367086"/>
    </source>
</evidence>
<keyword evidence="3 4" id="KW-0539">Nucleus</keyword>
<dbReference type="GO" id="GO:0019843">
    <property type="term" value="F:rRNA binding"/>
    <property type="evidence" value="ECO:0007669"/>
    <property type="project" value="UniProtKB-UniRule"/>
</dbReference>
<evidence type="ECO:0000313" key="7">
    <source>
        <dbReference type="EMBL" id="CAH0475304.1"/>
    </source>
</evidence>
<evidence type="ECO:0000256" key="3">
    <source>
        <dbReference type="ARBA" id="ARBA00023242"/>
    </source>
</evidence>
<comment type="caution">
    <text evidence="7">The sequence shown here is derived from an EMBL/GenBank/DDBJ whole genome shotgun (WGS) entry which is preliminary data.</text>
</comment>
<dbReference type="Proteomes" id="UP001158986">
    <property type="component" value="Unassembled WGS sequence"/>
</dbReference>
<dbReference type="InterPro" id="IPR039770">
    <property type="entry name" value="Rpf2"/>
</dbReference>
<dbReference type="Proteomes" id="UP001160483">
    <property type="component" value="Unassembled WGS sequence"/>
</dbReference>
<feature type="region of interest" description="Disordered" evidence="5">
    <location>
        <begin position="1"/>
        <end position="24"/>
    </location>
</feature>
<dbReference type="SMART" id="SM00879">
    <property type="entry name" value="Brix"/>
    <property type="match status" value="1"/>
</dbReference>
<comment type="similarity">
    <text evidence="2 4">Belongs to the RPF2 family.</text>
</comment>
<proteinExistence type="inferred from homology"/>
<dbReference type="PANTHER" id="PTHR12728:SF0">
    <property type="entry name" value="RIBOSOME PRODUCTION FACTOR 2 HOMOLOG"/>
    <property type="match status" value="1"/>
</dbReference>
<dbReference type="PROSITE" id="PS50833">
    <property type="entry name" value="BRIX"/>
    <property type="match status" value="1"/>
</dbReference>
<feature type="region of interest" description="Disordered" evidence="5">
    <location>
        <begin position="319"/>
        <end position="342"/>
    </location>
</feature>
<comment type="subcellular location">
    <subcellularLocation>
        <location evidence="1 4">Nucleus</location>
        <location evidence="1 4">Nucleolus</location>
    </subcellularLocation>
</comment>
<accession>A0AAU9KSD2</accession>
<organism evidence="7 10">
    <name type="scientific">Peronospora belbahrii</name>
    <dbReference type="NCBI Taxonomy" id="622444"/>
    <lineage>
        <taxon>Eukaryota</taxon>
        <taxon>Sar</taxon>
        <taxon>Stramenopiles</taxon>
        <taxon>Oomycota</taxon>
        <taxon>Peronosporomycetes</taxon>
        <taxon>Peronosporales</taxon>
        <taxon>Peronosporaceae</taxon>
        <taxon>Peronospora</taxon>
    </lineage>
</organism>
<evidence type="ECO:0000256" key="2">
    <source>
        <dbReference type="ARBA" id="ARBA00010782"/>
    </source>
</evidence>
<dbReference type="PANTHER" id="PTHR12728">
    <property type="entry name" value="BRIX DOMAIN CONTAINING PROTEIN"/>
    <property type="match status" value="1"/>
</dbReference>
<keyword evidence="9" id="KW-1185">Reference proteome</keyword>
<evidence type="ECO:0000259" key="6">
    <source>
        <dbReference type="PROSITE" id="PS50833"/>
    </source>
</evidence>
<evidence type="ECO:0000256" key="1">
    <source>
        <dbReference type="ARBA" id="ARBA00004604"/>
    </source>
</evidence>
<evidence type="ECO:0000313" key="10">
    <source>
        <dbReference type="Proteomes" id="UP001160483"/>
    </source>
</evidence>
<dbReference type="InterPro" id="IPR007109">
    <property type="entry name" value="Brix"/>
</dbReference>
<reference evidence="7 9" key="1">
    <citation type="submission" date="2021-11" db="EMBL/GenBank/DDBJ databases">
        <authorList>
            <person name="Islam A."/>
            <person name="Islam S."/>
            <person name="Flora M.S."/>
            <person name="Rahman M."/>
            <person name="Ziaur R.M."/>
            <person name="Epstein J.H."/>
            <person name="Hassan M."/>
            <person name="Klassen M."/>
            <person name="Woodard K."/>
            <person name="Webb A."/>
            <person name="Webby R.J."/>
            <person name="El Zowalaty M.E."/>
        </authorList>
    </citation>
    <scope>NUCLEOTIDE SEQUENCE</scope>
    <source>
        <strain evidence="8">Pbs1</strain>
        <strain evidence="7">Pbs3</strain>
    </source>
</reference>
<evidence type="ECO:0000313" key="9">
    <source>
        <dbReference type="Proteomes" id="UP001158986"/>
    </source>
</evidence>
<evidence type="ECO:0000313" key="8">
    <source>
        <dbReference type="EMBL" id="CAH0521454.1"/>
    </source>
</evidence>
<protein>
    <recommendedName>
        <fullName evidence="4">Ribosome production factor 2 homolog</fullName>
    </recommendedName>
    <alternativeName>
        <fullName evidence="4">Ribosome biogenesis protein RPF2 homolog</fullName>
    </alternativeName>
</protein>
<evidence type="ECO:0000256" key="5">
    <source>
        <dbReference type="SAM" id="MobiDB-lite"/>
    </source>
</evidence>
<name>A0AAU9KSD2_9STRA</name>
<dbReference type="Pfam" id="PF04427">
    <property type="entry name" value="Brix"/>
    <property type="match status" value="1"/>
</dbReference>
<feature type="domain" description="Brix" evidence="6">
    <location>
        <begin position="63"/>
        <end position="267"/>
    </location>
</feature>
<dbReference type="GO" id="GO:0000027">
    <property type="term" value="P:ribosomal large subunit assembly"/>
    <property type="evidence" value="ECO:0007669"/>
    <property type="project" value="InterPro"/>
</dbReference>
<sequence length="342" mass="38581">MAGGGKTIKNTASKQALRATKRVTKQVAKQSRKVTCIAKPKRLKAHVQRAIKAKEPKLVENTKNLLVLRGNKTSEEVNELLRDIRMLKAPFAKFLGKKNDIHVFDDENMVEFLTQKNDASLFLIGSSTKKRPNNLVLGRTFDGHIFDVLEFGFSNFKSISAFKCKSKKAPGSKPSFVFTGDQWENIEAFMKLKNVLLDTFRGTVVQNVNVKGLDHVIVCTAWKESVFFRSYSIDFKKGNESHPRVELDEMGPRFNLQFRRTKFASSDLMKAATKKPKGLTSKKIKNISRDELTGDKLGRIHMNHQDIYSMQSRRVKALRKSPADLKTAKGAGDGEGDLKMED</sequence>
<dbReference type="AlphaFoldDB" id="A0AAU9KSD2"/>
<dbReference type="GO" id="GO:0005730">
    <property type="term" value="C:nucleolus"/>
    <property type="evidence" value="ECO:0007669"/>
    <property type="project" value="UniProtKB-SubCell"/>
</dbReference>
<dbReference type="EMBL" id="CAKLCB010000379">
    <property type="protein sequence ID" value="CAH0521454.1"/>
    <property type="molecule type" value="Genomic_DNA"/>
</dbReference>